<sequence length="167" mass="18500">MANSLSSEPGGDVPLCAGAPLDELLRSLHQLRRSIKDESQIFPKDLPQAVIQLKPASDKQMILEVVSCLESNGSDIISRINEEAFCALLHVLLMGDAPSENQSVLHLLLRHVRNLSSEARRSTRNVTTAAARSKIRLMMETACTMLLGILFDETNVERRVWVRAAIQ</sequence>
<accession>A0A168B0Z4</accession>
<organism evidence="1 2">
    <name type="scientific">Ascosphaera apis ARSEF 7405</name>
    <dbReference type="NCBI Taxonomy" id="392613"/>
    <lineage>
        <taxon>Eukaryota</taxon>
        <taxon>Fungi</taxon>
        <taxon>Dikarya</taxon>
        <taxon>Ascomycota</taxon>
        <taxon>Pezizomycotina</taxon>
        <taxon>Eurotiomycetes</taxon>
        <taxon>Eurotiomycetidae</taxon>
        <taxon>Onygenales</taxon>
        <taxon>Ascosphaeraceae</taxon>
        <taxon>Ascosphaera</taxon>
    </lineage>
</organism>
<dbReference type="EMBL" id="AZGZ01000006">
    <property type="protein sequence ID" value="KZZ94635.1"/>
    <property type="molecule type" value="Genomic_DNA"/>
</dbReference>
<gene>
    <name evidence="1" type="ORF">AAP_01935</name>
</gene>
<evidence type="ECO:0000313" key="2">
    <source>
        <dbReference type="Proteomes" id="UP000242877"/>
    </source>
</evidence>
<protein>
    <submittedName>
        <fullName evidence="1">Uncharacterized protein</fullName>
    </submittedName>
</protein>
<dbReference type="VEuPathDB" id="FungiDB:AAP_01935"/>
<dbReference type="Proteomes" id="UP000242877">
    <property type="component" value="Unassembled WGS sequence"/>
</dbReference>
<name>A0A168B0Z4_9EURO</name>
<keyword evidence="2" id="KW-1185">Reference proteome</keyword>
<reference evidence="1 2" key="1">
    <citation type="journal article" date="2016" name="Genome Biol. Evol.">
        <title>Divergent and convergent evolution of fungal pathogenicity.</title>
        <authorList>
            <person name="Shang Y."/>
            <person name="Xiao G."/>
            <person name="Zheng P."/>
            <person name="Cen K."/>
            <person name="Zhan S."/>
            <person name="Wang C."/>
        </authorList>
    </citation>
    <scope>NUCLEOTIDE SEQUENCE [LARGE SCALE GENOMIC DNA]</scope>
    <source>
        <strain evidence="1 2">ARSEF 7405</strain>
    </source>
</reference>
<dbReference type="AlphaFoldDB" id="A0A168B0Z4"/>
<evidence type="ECO:0000313" key="1">
    <source>
        <dbReference type="EMBL" id="KZZ94635.1"/>
    </source>
</evidence>
<comment type="caution">
    <text evidence="1">The sequence shown here is derived from an EMBL/GenBank/DDBJ whole genome shotgun (WGS) entry which is preliminary data.</text>
</comment>
<proteinExistence type="predicted"/>